<evidence type="ECO:0000313" key="3">
    <source>
        <dbReference type="Proteomes" id="UP000244903"/>
    </source>
</evidence>
<gene>
    <name evidence="2" type="ORF">A6048_17135</name>
</gene>
<evidence type="ECO:0000313" key="2">
    <source>
        <dbReference type="EMBL" id="AWH96935.1"/>
    </source>
</evidence>
<dbReference type="Gene3D" id="3.40.50.720">
    <property type="entry name" value="NAD(P)-binding Rossmann-like Domain"/>
    <property type="match status" value="1"/>
</dbReference>
<keyword evidence="3" id="KW-1185">Reference proteome</keyword>
<dbReference type="KEGG" id="dpc:A6048_17135"/>
<protein>
    <submittedName>
        <fullName evidence="2">NAD(P)-dependent oxidoreductase</fullName>
    </submittedName>
</protein>
<dbReference type="EMBL" id="CP015453">
    <property type="protein sequence ID" value="AWH96935.1"/>
    <property type="molecule type" value="Genomic_DNA"/>
</dbReference>
<dbReference type="AlphaFoldDB" id="A0AAD0JS79"/>
<sequence length="284" mass="29370">MTYLVTGAAGHLGALAVESLLNRGVAPGDIVATARDTDRLGAIAARGVVTRRLDYDDVPSVDAALDGVDRLLLVSSSEIGRRAAQHRTVIEAAARHGVELVAYTSVLRADSTSLGLAPEHLQTEQALAQVGTPHVLLRNGWYLENYTEQIPTHVAHGVLGAAGSGQISGATRADYAEAAAAVLLADDSAGKTYELAGDTGFTMAEYAATLSELAGQLVAYTDLPQSEYAAALVEVGLPAPVVETLADIDRAVAAGELYDDSRSLSALIGRPTTTLAEAVRAALA</sequence>
<dbReference type="Gene3D" id="3.90.25.10">
    <property type="entry name" value="UDP-galactose 4-epimerase, domain 1"/>
    <property type="match status" value="1"/>
</dbReference>
<proteinExistence type="predicted"/>
<dbReference type="SUPFAM" id="SSF51735">
    <property type="entry name" value="NAD(P)-binding Rossmann-fold domains"/>
    <property type="match status" value="1"/>
</dbReference>
<dbReference type="Proteomes" id="UP000244903">
    <property type="component" value="Chromosome"/>
</dbReference>
<evidence type="ECO:0000259" key="1">
    <source>
        <dbReference type="Pfam" id="PF13460"/>
    </source>
</evidence>
<dbReference type="Pfam" id="PF13460">
    <property type="entry name" value="NAD_binding_10"/>
    <property type="match status" value="1"/>
</dbReference>
<reference evidence="2 3" key="1">
    <citation type="submission" date="2016-04" db="EMBL/GenBank/DDBJ databases">
        <title>Complete genome sequence of the haloalkaliphilic hydrocarbon-degrading bacterium Dietzia psychralcaliphila ILA-1T, isolated from a drain of a fish product-processing plant.</title>
        <authorList>
            <person name="Zhao J."/>
            <person name="Hu B."/>
            <person name="Geng S."/>
            <person name="Nie Y."/>
            <person name="Tang Y."/>
        </authorList>
    </citation>
    <scope>NUCLEOTIDE SEQUENCE [LARGE SCALE GENOMIC DNA]</scope>
    <source>
        <strain evidence="2 3">ILA-1</strain>
    </source>
</reference>
<dbReference type="InterPro" id="IPR052718">
    <property type="entry name" value="NmrA-type_oxidoreductase"/>
</dbReference>
<dbReference type="RefSeq" id="WP_107747055.1">
    <property type="nucleotide sequence ID" value="NZ_CP015453.1"/>
</dbReference>
<dbReference type="InterPro" id="IPR036291">
    <property type="entry name" value="NAD(P)-bd_dom_sf"/>
</dbReference>
<dbReference type="PANTHER" id="PTHR47129">
    <property type="entry name" value="QUINONE OXIDOREDUCTASE 2"/>
    <property type="match status" value="1"/>
</dbReference>
<name>A0AAD0JS79_9ACTN</name>
<organism evidence="2 3">
    <name type="scientific">Dietzia psychralcaliphila</name>
    <dbReference type="NCBI Taxonomy" id="139021"/>
    <lineage>
        <taxon>Bacteria</taxon>
        <taxon>Bacillati</taxon>
        <taxon>Actinomycetota</taxon>
        <taxon>Actinomycetes</taxon>
        <taxon>Mycobacteriales</taxon>
        <taxon>Dietziaceae</taxon>
        <taxon>Dietzia</taxon>
    </lineage>
</organism>
<feature type="domain" description="NAD(P)-binding" evidence="1">
    <location>
        <begin position="7"/>
        <end position="183"/>
    </location>
</feature>
<dbReference type="PANTHER" id="PTHR47129:SF1">
    <property type="entry name" value="NMRA-LIKE DOMAIN-CONTAINING PROTEIN"/>
    <property type="match status" value="1"/>
</dbReference>
<dbReference type="InterPro" id="IPR016040">
    <property type="entry name" value="NAD(P)-bd_dom"/>
</dbReference>
<accession>A0AAD0JS79</accession>